<keyword evidence="2" id="KW-1185">Reference proteome</keyword>
<organism evidence="1 2">
    <name type="scientific">Irpex rosettiformis</name>
    <dbReference type="NCBI Taxonomy" id="378272"/>
    <lineage>
        <taxon>Eukaryota</taxon>
        <taxon>Fungi</taxon>
        <taxon>Dikarya</taxon>
        <taxon>Basidiomycota</taxon>
        <taxon>Agaricomycotina</taxon>
        <taxon>Agaricomycetes</taxon>
        <taxon>Polyporales</taxon>
        <taxon>Irpicaceae</taxon>
        <taxon>Irpex</taxon>
    </lineage>
</organism>
<proteinExistence type="predicted"/>
<dbReference type="EMBL" id="MU274913">
    <property type="protein sequence ID" value="KAI0088462.1"/>
    <property type="molecule type" value="Genomic_DNA"/>
</dbReference>
<reference evidence="1" key="1">
    <citation type="journal article" date="2021" name="Environ. Microbiol.">
        <title>Gene family expansions and transcriptome signatures uncover fungal adaptations to wood decay.</title>
        <authorList>
            <person name="Hage H."/>
            <person name="Miyauchi S."/>
            <person name="Viragh M."/>
            <person name="Drula E."/>
            <person name="Min B."/>
            <person name="Chaduli D."/>
            <person name="Navarro D."/>
            <person name="Favel A."/>
            <person name="Norest M."/>
            <person name="Lesage-Meessen L."/>
            <person name="Balint B."/>
            <person name="Merenyi Z."/>
            <person name="de Eugenio L."/>
            <person name="Morin E."/>
            <person name="Martinez A.T."/>
            <person name="Baldrian P."/>
            <person name="Stursova M."/>
            <person name="Martinez M.J."/>
            <person name="Novotny C."/>
            <person name="Magnuson J.K."/>
            <person name="Spatafora J.W."/>
            <person name="Maurice S."/>
            <person name="Pangilinan J."/>
            <person name="Andreopoulos W."/>
            <person name="LaButti K."/>
            <person name="Hundley H."/>
            <person name="Na H."/>
            <person name="Kuo A."/>
            <person name="Barry K."/>
            <person name="Lipzen A."/>
            <person name="Henrissat B."/>
            <person name="Riley R."/>
            <person name="Ahrendt S."/>
            <person name="Nagy L.G."/>
            <person name="Grigoriev I.V."/>
            <person name="Martin F."/>
            <person name="Rosso M.N."/>
        </authorList>
    </citation>
    <scope>NUCLEOTIDE SEQUENCE</scope>
    <source>
        <strain evidence="1">CBS 384.51</strain>
    </source>
</reference>
<sequence>MHSNHIPSHRRNMSVSGPHTHVDTRLQELLTLMEADNFSETTTLASFETSSTITVVHTDAQGSRIDMPLKTPPPKQAELEKKSWKQSFLAGIGLLSQKLSDDVIVLYLLRTVSTTDEPETRQYALEDLFVFIQDGRLHLVVQALSHFPKLVFHQLLQHLASYVPTPPDSSDQECDEHTSTASTTRALVQTTQLDRKFFVELISFHWERLMLEDVEEICTTLKEKSTLLKFLFPDHTQNVGDPPKHIHQIFTYFASPGTSCPPFVGDLFDIVPNRPTIAILNLSQRVLEATRPGANFYPTPTAPTEPEYVIYEPQFNKTASRTDVRLLHRHPAAPFLSLALCLARSNAYASAVLVAGGIVNNVRDLYDLDFPDPRLSDDVSLSKRYYKLDLVKLCHALLRALFPARDDKAKSHEYVRPPQGSFDPGSSTTTPNGLRLADPVLSSRDWFRAKELAESLMEFFSQDLRFHERAMCARYHDEEVLWRDEMEAEKRDQEFLRGIGGQRSVDDVGSFGTQVRSRGLCY</sequence>
<evidence type="ECO:0000313" key="1">
    <source>
        <dbReference type="EMBL" id="KAI0088462.1"/>
    </source>
</evidence>
<name>A0ACB8U279_9APHY</name>
<evidence type="ECO:0000313" key="2">
    <source>
        <dbReference type="Proteomes" id="UP001055072"/>
    </source>
</evidence>
<protein>
    <submittedName>
        <fullName evidence="1">Uncharacterized protein</fullName>
    </submittedName>
</protein>
<dbReference type="Proteomes" id="UP001055072">
    <property type="component" value="Unassembled WGS sequence"/>
</dbReference>
<comment type="caution">
    <text evidence="1">The sequence shown here is derived from an EMBL/GenBank/DDBJ whole genome shotgun (WGS) entry which is preliminary data.</text>
</comment>
<gene>
    <name evidence="1" type="ORF">BDY19DRAFT_165311</name>
</gene>
<accession>A0ACB8U279</accession>